<dbReference type="InterPro" id="IPR026094">
    <property type="entry name" value="GPS2"/>
</dbReference>
<protein>
    <submittedName>
        <fullName evidence="2">G protein pathway suppressor 2</fullName>
    </submittedName>
</protein>
<gene>
    <name evidence="2" type="primary">GPS2</name>
</gene>
<dbReference type="PANTHER" id="PTHR22654:SF2">
    <property type="entry name" value="G PROTEIN PATHWAY SUPPRESSOR 2"/>
    <property type="match status" value="1"/>
</dbReference>
<feature type="compositionally biased region" description="Pro residues" evidence="1">
    <location>
        <begin position="85"/>
        <end position="95"/>
    </location>
</feature>
<dbReference type="GO" id="GO:1900045">
    <property type="term" value="P:negative regulation of protein K63-linked ubiquitination"/>
    <property type="evidence" value="ECO:0007669"/>
    <property type="project" value="Ensembl"/>
</dbReference>
<dbReference type="GO" id="GO:0045599">
    <property type="term" value="P:negative regulation of fat cell differentiation"/>
    <property type="evidence" value="ECO:0007669"/>
    <property type="project" value="Ensembl"/>
</dbReference>
<dbReference type="GO" id="GO:0034122">
    <property type="term" value="P:negative regulation of toll-like receptor signaling pathway"/>
    <property type="evidence" value="ECO:0007669"/>
    <property type="project" value="Ensembl"/>
</dbReference>
<dbReference type="GO" id="GO:0046329">
    <property type="term" value="P:negative regulation of JNK cascade"/>
    <property type="evidence" value="ECO:0007669"/>
    <property type="project" value="Ensembl"/>
</dbReference>
<feature type="compositionally biased region" description="Basic and acidic residues" evidence="1">
    <location>
        <begin position="22"/>
        <end position="67"/>
    </location>
</feature>
<dbReference type="GO" id="GO:0000122">
    <property type="term" value="P:negative regulation of transcription by RNA polymerase II"/>
    <property type="evidence" value="ECO:0007669"/>
    <property type="project" value="Ensembl"/>
</dbReference>
<dbReference type="GO" id="GO:0035360">
    <property type="term" value="P:positive regulation of peroxisome proliferator activated receptor signaling pathway"/>
    <property type="evidence" value="ECO:0007669"/>
    <property type="project" value="Ensembl"/>
</dbReference>
<dbReference type="GO" id="GO:0005739">
    <property type="term" value="C:mitochondrion"/>
    <property type="evidence" value="ECO:0007669"/>
    <property type="project" value="Ensembl"/>
</dbReference>
<dbReference type="GO" id="GO:0005634">
    <property type="term" value="C:nucleus"/>
    <property type="evidence" value="ECO:0007669"/>
    <property type="project" value="Ensembl"/>
</dbReference>
<dbReference type="Ensembl" id="ENSCPBT00000037356.1">
    <property type="protein sequence ID" value="ENSCPBP00000031749.1"/>
    <property type="gene ID" value="ENSCPBG00000022286.1"/>
</dbReference>
<dbReference type="GO" id="GO:0030183">
    <property type="term" value="P:B cell differentiation"/>
    <property type="evidence" value="ECO:0007669"/>
    <property type="project" value="Ensembl"/>
</dbReference>
<dbReference type="GO" id="GO:0030332">
    <property type="term" value="F:cyclin binding"/>
    <property type="evidence" value="ECO:0007669"/>
    <property type="project" value="Ensembl"/>
</dbReference>
<dbReference type="GO" id="GO:0045944">
    <property type="term" value="P:positive regulation of transcription by RNA polymerase II"/>
    <property type="evidence" value="ECO:0007669"/>
    <property type="project" value="Ensembl"/>
</dbReference>
<reference evidence="2" key="2">
    <citation type="submission" date="2025-09" db="UniProtKB">
        <authorList>
            <consortium name="Ensembl"/>
        </authorList>
    </citation>
    <scope>IDENTIFICATION</scope>
</reference>
<dbReference type="PANTHER" id="PTHR22654">
    <property type="entry name" value="G PROTEIN PATHWAY SUPPRESSOR 2"/>
    <property type="match status" value="1"/>
</dbReference>
<evidence type="ECO:0000313" key="3">
    <source>
        <dbReference type="Proteomes" id="UP000694380"/>
    </source>
</evidence>
<dbReference type="GO" id="GO:0019216">
    <property type="term" value="P:regulation of lipid metabolic process"/>
    <property type="evidence" value="ECO:0007669"/>
    <property type="project" value="Ensembl"/>
</dbReference>
<dbReference type="GO" id="GO:0005829">
    <property type="term" value="C:cytosol"/>
    <property type="evidence" value="ECO:0007669"/>
    <property type="project" value="Ensembl"/>
</dbReference>
<accession>A0A8C3IBM0</accession>
<feature type="region of interest" description="Disordered" evidence="1">
    <location>
        <begin position="140"/>
        <end position="161"/>
    </location>
</feature>
<dbReference type="GO" id="GO:0003714">
    <property type="term" value="F:transcription corepressor activity"/>
    <property type="evidence" value="ECO:0007669"/>
    <property type="project" value="Ensembl"/>
</dbReference>
<evidence type="ECO:0000313" key="2">
    <source>
        <dbReference type="Ensembl" id="ENSCPBP00000031749.1"/>
    </source>
</evidence>
<feature type="region of interest" description="Disordered" evidence="1">
    <location>
        <begin position="21"/>
        <end position="111"/>
    </location>
</feature>
<feature type="region of interest" description="Disordered" evidence="1">
    <location>
        <begin position="240"/>
        <end position="296"/>
    </location>
</feature>
<name>A0A8C3IBM0_CHRPI</name>
<evidence type="ECO:0000256" key="1">
    <source>
        <dbReference type="SAM" id="MobiDB-lite"/>
    </source>
</evidence>
<dbReference type="GeneTree" id="ENSGT00390000004049"/>
<proteinExistence type="predicted"/>
<dbReference type="GO" id="GO:0003713">
    <property type="term" value="F:transcription coactivator activity"/>
    <property type="evidence" value="ECO:0007669"/>
    <property type="project" value="Ensembl"/>
</dbReference>
<dbReference type="Pfam" id="PF15991">
    <property type="entry name" value="G_path_suppress"/>
    <property type="match status" value="1"/>
</dbReference>
<organism evidence="2 3">
    <name type="scientific">Chrysemys picta bellii</name>
    <name type="common">Western painted turtle</name>
    <name type="synonym">Emys bellii</name>
    <dbReference type="NCBI Taxonomy" id="8478"/>
    <lineage>
        <taxon>Eukaryota</taxon>
        <taxon>Metazoa</taxon>
        <taxon>Chordata</taxon>
        <taxon>Craniata</taxon>
        <taxon>Vertebrata</taxon>
        <taxon>Euteleostomi</taxon>
        <taxon>Archelosauria</taxon>
        <taxon>Testudinata</taxon>
        <taxon>Testudines</taxon>
        <taxon>Cryptodira</taxon>
        <taxon>Durocryptodira</taxon>
        <taxon>Testudinoidea</taxon>
        <taxon>Emydidae</taxon>
        <taxon>Chrysemys</taxon>
    </lineage>
</organism>
<sequence length="296" mass="31452">MPALLERPKLSSAMARALHRHVMVERERKRQEEEEVDKMMEQKMKEEQERRRKKEMEERMSLEETREQVSGGAGQGRGVRAPPVLWTPPPSPPRFTPGLSAGSPGGHSRAGTLISADRSKQIFAPPVITVSVGGECRCRPGAPGGAGTESPWEPPHQEGPTRPRDVGLLPALWATAGRAPYLGVAMLAGLRGGHLDDLAGTPLEHHEPIFAEGRALHGEGGGSPGVAGLEVQVISHGDRALEELPGGGGGGREETGWVTVSPRDPSGDLGPPHSHIKPGLTDHSPPNLGPTPSHQS</sequence>
<dbReference type="Proteomes" id="UP000694380">
    <property type="component" value="Unplaced"/>
</dbReference>
<reference evidence="2" key="1">
    <citation type="submission" date="2025-08" db="UniProtKB">
        <authorList>
            <consortium name="Ensembl"/>
        </authorList>
    </citation>
    <scope>IDENTIFICATION</scope>
</reference>
<keyword evidence="3" id="KW-1185">Reference proteome</keyword>
<dbReference type="GO" id="GO:0010875">
    <property type="term" value="P:positive regulation of cholesterol efflux"/>
    <property type="evidence" value="ECO:0007669"/>
    <property type="project" value="Ensembl"/>
</dbReference>
<dbReference type="GO" id="GO:0098780">
    <property type="term" value="P:response to mitochondrial depolarisation"/>
    <property type="evidence" value="ECO:0007669"/>
    <property type="project" value="Ensembl"/>
</dbReference>
<dbReference type="GO" id="GO:0017053">
    <property type="term" value="C:transcription repressor complex"/>
    <property type="evidence" value="ECO:0007669"/>
    <property type="project" value="Ensembl"/>
</dbReference>
<dbReference type="GO" id="GO:0050728">
    <property type="term" value="P:negative regulation of inflammatory response"/>
    <property type="evidence" value="ECO:0007669"/>
    <property type="project" value="Ensembl"/>
</dbReference>
<dbReference type="GO" id="GO:0010804">
    <property type="term" value="P:negative regulation of tumor necrosis factor-mediated signaling pathway"/>
    <property type="evidence" value="ECO:0007669"/>
    <property type="project" value="Ensembl"/>
</dbReference>
<dbReference type="GO" id="GO:0050859">
    <property type="term" value="P:negative regulation of B cell receptor signaling pathway"/>
    <property type="evidence" value="ECO:0007669"/>
    <property type="project" value="Ensembl"/>
</dbReference>
<dbReference type="AlphaFoldDB" id="A0A8C3IBM0"/>